<dbReference type="GO" id="GO:0005886">
    <property type="term" value="C:plasma membrane"/>
    <property type="evidence" value="ECO:0007669"/>
    <property type="project" value="UniProtKB-SubCell"/>
</dbReference>
<evidence type="ECO:0000256" key="6">
    <source>
        <dbReference type="PIRNR" id="PIRNR018968"/>
    </source>
</evidence>
<dbReference type="PIRSF" id="PIRSF018968">
    <property type="entry name" value="ABC_permease_BceB"/>
    <property type="match status" value="1"/>
</dbReference>
<feature type="transmembrane region" description="Helical" evidence="6">
    <location>
        <begin position="52"/>
        <end position="74"/>
    </location>
</feature>
<dbReference type="Pfam" id="PF02687">
    <property type="entry name" value="FtsX"/>
    <property type="match status" value="1"/>
</dbReference>
<sequence length="654" mass="74300">MYFKLSLRNMRRSASDYAIYFITIMLAISLMFAFNSIVFSEELISLAANMTALSYSLIILSVILVIVLAFMVNYSTKFIIKKRKREFGTYLLLGMERKKVSRMFLIENICIGILSFAAGIVLGMVLFQLFSVVIMNIFDQVYRIQVVFSLDAILLTSIYFVMMYVIALWGGGRLIAKLKIYDLIYGSKYNEDITIKHPLLYTIYFLIYSGLCGGGIYGIRTLFIEKMSTNADRLTLFGCLLAVVIGVYGIYKCLASFITLLQSKMKHFRYHHTNLFLLRQITSKIQTNSRVMAVLAVVLTLSLCLLTMGLSFGQVFKLSVNSDTPFDVMVTIKSPDVESFSKVIDFIDAKAPVKDAVEYKLYAYKQAGYEEASFLKLSVYNRLREQLGLDQKKLSNGQFIIHVESWTVREDIQEKMNNQLAIQIGETTLTSDAKLMFSEPIEQYQTNSLNQFTYVVPDSLADASLTPVRSILIATNETPAPASLLPELKNFIGTNWLPTQGLEWETPDGSPRIMAKSWTQTNNMVAQTTFSFGAMYISFVFFLIVATVLSMHQLTDSAEHKFRFDLLRKLGVENSEIDRLALKQLALYFVFPVIVPIIITVAMSFIMNQFFSALISTKNIIFYNMLIGIGSFLILYLCFFIATYIGFKRNITAR</sequence>
<feature type="transmembrane region" description="Helical" evidence="6">
    <location>
        <begin position="144"/>
        <end position="169"/>
    </location>
</feature>
<dbReference type="RefSeq" id="WP_068533831.1">
    <property type="nucleotide sequence ID" value="NZ_LVJH01000025.1"/>
</dbReference>
<feature type="transmembrane region" description="Helical" evidence="6">
    <location>
        <begin position="234"/>
        <end position="261"/>
    </location>
</feature>
<feature type="transmembrane region" description="Helical" evidence="6">
    <location>
        <begin position="198"/>
        <end position="219"/>
    </location>
</feature>
<feature type="transmembrane region" description="Helical" evidence="6">
    <location>
        <begin position="620"/>
        <end position="647"/>
    </location>
</feature>
<feature type="transmembrane region" description="Helical" evidence="6">
    <location>
        <begin position="530"/>
        <end position="551"/>
    </location>
</feature>
<feature type="transmembrane region" description="Helical" evidence="6">
    <location>
        <begin position="291"/>
        <end position="312"/>
    </location>
</feature>
<dbReference type="InterPro" id="IPR003838">
    <property type="entry name" value="ABC3_permease_C"/>
</dbReference>
<feature type="transmembrane region" description="Helical" evidence="6">
    <location>
        <begin position="20"/>
        <end position="40"/>
    </location>
</feature>
<evidence type="ECO:0000313" key="8">
    <source>
        <dbReference type="EMBL" id="OAB41994.1"/>
    </source>
</evidence>
<dbReference type="PANTHER" id="PTHR46795:SF3">
    <property type="entry name" value="ABC TRANSPORTER PERMEASE"/>
    <property type="match status" value="1"/>
</dbReference>
<dbReference type="AlphaFoldDB" id="A0A168KGZ4"/>
<evidence type="ECO:0000256" key="2">
    <source>
        <dbReference type="ARBA" id="ARBA00022475"/>
    </source>
</evidence>
<dbReference type="EMBL" id="LVJH01000025">
    <property type="protein sequence ID" value="OAB41994.1"/>
    <property type="molecule type" value="Genomic_DNA"/>
</dbReference>
<evidence type="ECO:0000313" key="9">
    <source>
        <dbReference type="Proteomes" id="UP000076967"/>
    </source>
</evidence>
<evidence type="ECO:0000256" key="3">
    <source>
        <dbReference type="ARBA" id="ARBA00022692"/>
    </source>
</evidence>
<feature type="transmembrane region" description="Helical" evidence="6">
    <location>
        <begin position="585"/>
        <end position="608"/>
    </location>
</feature>
<comment type="caution">
    <text evidence="8">The sequence shown here is derived from an EMBL/GenBank/DDBJ whole genome shotgun (WGS) entry which is preliminary data.</text>
</comment>
<dbReference type="OrthoDB" id="1705903at2"/>
<keyword evidence="5 6" id="KW-0472">Membrane</keyword>
<organism evidence="8 9">
    <name type="scientific">Paenibacillus glacialis</name>
    <dbReference type="NCBI Taxonomy" id="494026"/>
    <lineage>
        <taxon>Bacteria</taxon>
        <taxon>Bacillati</taxon>
        <taxon>Bacillota</taxon>
        <taxon>Bacilli</taxon>
        <taxon>Bacillales</taxon>
        <taxon>Paenibacillaceae</taxon>
        <taxon>Paenibacillus</taxon>
    </lineage>
</organism>
<keyword evidence="3 6" id="KW-0812">Transmembrane</keyword>
<gene>
    <name evidence="8" type="ORF">PGLA_14320</name>
</gene>
<dbReference type="InterPro" id="IPR052536">
    <property type="entry name" value="ABC-4_Integral_Memb_Prot"/>
</dbReference>
<dbReference type="InterPro" id="IPR027022">
    <property type="entry name" value="ABC_permease_BceB-typ"/>
</dbReference>
<evidence type="ECO:0000256" key="4">
    <source>
        <dbReference type="ARBA" id="ARBA00022989"/>
    </source>
</evidence>
<evidence type="ECO:0000259" key="7">
    <source>
        <dbReference type="Pfam" id="PF02687"/>
    </source>
</evidence>
<keyword evidence="4 6" id="KW-1133">Transmembrane helix</keyword>
<accession>A0A168KGZ4</accession>
<protein>
    <recommendedName>
        <fullName evidence="7">ABC3 transporter permease C-terminal domain-containing protein</fullName>
    </recommendedName>
</protein>
<proteinExistence type="inferred from homology"/>
<reference evidence="8 9" key="1">
    <citation type="submission" date="2016-03" db="EMBL/GenBank/DDBJ databases">
        <title>Draft genome sequence of Paenibacillus glacialis DSM 22343.</title>
        <authorList>
            <person name="Shin S.-K."/>
            <person name="Yi H."/>
        </authorList>
    </citation>
    <scope>NUCLEOTIDE SEQUENCE [LARGE SCALE GENOMIC DNA]</scope>
    <source>
        <strain evidence="8 9">DSM 22343</strain>
    </source>
</reference>
<evidence type="ECO:0000256" key="1">
    <source>
        <dbReference type="ARBA" id="ARBA00004651"/>
    </source>
</evidence>
<comment type="similarity">
    <text evidence="6">Belongs to the ABC-4 integral membrane protein family.</text>
</comment>
<dbReference type="GO" id="GO:0055085">
    <property type="term" value="P:transmembrane transport"/>
    <property type="evidence" value="ECO:0007669"/>
    <property type="project" value="UniProtKB-UniRule"/>
</dbReference>
<dbReference type="STRING" id="494026.PGLA_14320"/>
<dbReference type="PANTHER" id="PTHR46795">
    <property type="entry name" value="ABC TRANSPORTER PERMEASE-RELATED-RELATED"/>
    <property type="match status" value="1"/>
</dbReference>
<evidence type="ECO:0000256" key="5">
    <source>
        <dbReference type="ARBA" id="ARBA00023136"/>
    </source>
</evidence>
<keyword evidence="2 6" id="KW-1003">Cell membrane</keyword>
<keyword evidence="6" id="KW-0813">Transport</keyword>
<keyword evidence="9" id="KW-1185">Reference proteome</keyword>
<feature type="domain" description="ABC3 transporter permease C-terminal" evidence="7">
    <location>
        <begin position="58"/>
        <end position="178"/>
    </location>
</feature>
<comment type="subcellular location">
    <subcellularLocation>
        <location evidence="1 6">Cell membrane</location>
        <topology evidence="1 6">Multi-pass membrane protein</topology>
    </subcellularLocation>
</comment>
<dbReference type="Proteomes" id="UP000076967">
    <property type="component" value="Unassembled WGS sequence"/>
</dbReference>
<feature type="transmembrane region" description="Helical" evidence="6">
    <location>
        <begin position="105"/>
        <end position="138"/>
    </location>
</feature>
<name>A0A168KGZ4_9BACL</name>